<dbReference type="NCBIfam" id="TIGR01986">
    <property type="entry name" value="glut_syn_euk"/>
    <property type="match status" value="1"/>
</dbReference>
<keyword evidence="8 9" id="KW-0460">Magnesium</keyword>
<evidence type="ECO:0000256" key="6">
    <source>
        <dbReference type="ARBA" id="ARBA00022741"/>
    </source>
</evidence>
<dbReference type="InterPro" id="IPR005615">
    <property type="entry name" value="Glutathione_synthase"/>
</dbReference>
<name>A0ABP0VN91_9BRYO</name>
<dbReference type="InterPro" id="IPR014049">
    <property type="entry name" value="Glutathione_synthase_N_euk"/>
</dbReference>
<comment type="similarity">
    <text evidence="2 9">Belongs to the eukaryotic GSH synthase family.</text>
</comment>
<dbReference type="SUPFAM" id="SSF52440">
    <property type="entry name" value="PreATP-grasp domain"/>
    <property type="match status" value="1"/>
</dbReference>
<dbReference type="Gene3D" id="3.30.470.20">
    <property type="entry name" value="ATP-grasp fold, B domain"/>
    <property type="match status" value="1"/>
</dbReference>
<evidence type="ECO:0000259" key="10">
    <source>
        <dbReference type="Pfam" id="PF03199"/>
    </source>
</evidence>
<dbReference type="Gene3D" id="3.30.1490.80">
    <property type="match status" value="1"/>
</dbReference>
<dbReference type="Gene3D" id="3.40.50.1760">
    <property type="entry name" value="Glutathione synthase, substrate-binding domain superfamily, eukaryotic"/>
    <property type="match status" value="1"/>
</dbReference>
<comment type="catalytic activity">
    <reaction evidence="9">
        <text>gamma-L-glutamyl-L-cysteine + glycine + ATP = glutathione + ADP + phosphate + H(+)</text>
        <dbReference type="Rhea" id="RHEA:13557"/>
        <dbReference type="ChEBI" id="CHEBI:15378"/>
        <dbReference type="ChEBI" id="CHEBI:30616"/>
        <dbReference type="ChEBI" id="CHEBI:43474"/>
        <dbReference type="ChEBI" id="CHEBI:57305"/>
        <dbReference type="ChEBI" id="CHEBI:57925"/>
        <dbReference type="ChEBI" id="CHEBI:58173"/>
        <dbReference type="ChEBI" id="CHEBI:456216"/>
        <dbReference type="EC" id="6.3.2.3"/>
    </reaction>
</comment>
<sequence length="566" mass="63048">MYAFYKFCHYLPGYKFIFYAYSLKKRASSLLWKKATKVFSFKGSAHRKNWWTHIQTLDAEAETTGMTLASAYPPAGTGLVKHSELETLSQGVIPQVNDEPVVSVLVPEALSWSSLHGLVVGNTSHERSGTIPGVGLVHAPFSLLPSPFPRQAFSQAIELAPLFNRLIDRVSQDANFLQQALARTRKADSFTARLLDIHLQILDKGVKQEIRLGLHRSDYMLDMATGNLLQVELNTISSSFAALGSLVTSLHRHLINWSGDRSGLEAKNVPENSAADTFAEALALAWKEYGDNRAVVLMVVREEERNMYDQYWLALKLFKSYGIKLIRKTLSQVIAEGKLGSNNELFIGKQVVSVVYYRAGYSPDDYPSESEWDARLLLELSTAVKCPNISYHLAGAKKIQQELAKPGILERFFENKQEIVKVRSCFAGLWSLEDENSDEIIKEAIRNPEGFVLKPQREGGGNNTYGADVSEKLIQLRKTDGGVGLAAYILMQRIFPAVHPAYLVHDGIWSCKETISELGIFSTYLRNGKKEVLNKEAGYLLRTKVADSNEGGVAAGYAVLDSLYLI</sequence>
<organism evidence="11 12">
    <name type="scientific">Sphagnum jensenii</name>
    <dbReference type="NCBI Taxonomy" id="128206"/>
    <lineage>
        <taxon>Eukaryota</taxon>
        <taxon>Viridiplantae</taxon>
        <taxon>Streptophyta</taxon>
        <taxon>Embryophyta</taxon>
        <taxon>Bryophyta</taxon>
        <taxon>Sphagnophytina</taxon>
        <taxon>Sphagnopsida</taxon>
        <taxon>Sphagnales</taxon>
        <taxon>Sphagnaceae</taxon>
        <taxon>Sphagnum</taxon>
    </lineage>
</organism>
<dbReference type="PANTHER" id="PTHR11130">
    <property type="entry name" value="GLUTATHIONE SYNTHETASE"/>
    <property type="match status" value="1"/>
</dbReference>
<dbReference type="InterPro" id="IPR014709">
    <property type="entry name" value="Glutathione_synthase_C_euk"/>
</dbReference>
<dbReference type="EMBL" id="OZ020096">
    <property type="protein sequence ID" value="CAK9255907.1"/>
    <property type="molecule type" value="Genomic_DNA"/>
</dbReference>
<evidence type="ECO:0000256" key="4">
    <source>
        <dbReference type="ARBA" id="ARBA00022684"/>
    </source>
</evidence>
<dbReference type="Pfam" id="PF03917">
    <property type="entry name" value="GSH_synth_ATP"/>
    <property type="match status" value="1"/>
</dbReference>
<proteinExistence type="inferred from homology"/>
<dbReference type="Gene3D" id="3.30.1490.50">
    <property type="match status" value="1"/>
</dbReference>
<evidence type="ECO:0000313" key="12">
    <source>
        <dbReference type="Proteomes" id="UP001497444"/>
    </source>
</evidence>
<evidence type="ECO:0000256" key="2">
    <source>
        <dbReference type="ARBA" id="ARBA00010385"/>
    </source>
</evidence>
<gene>
    <name evidence="11" type="ORF">CSSPJE1EN1_LOCUS1385</name>
</gene>
<keyword evidence="3 9" id="KW-0436">Ligase</keyword>
<dbReference type="Pfam" id="PF03199">
    <property type="entry name" value="GSH_synthase"/>
    <property type="match status" value="1"/>
</dbReference>
<keyword evidence="7 9" id="KW-0067">ATP-binding</keyword>
<keyword evidence="6 9" id="KW-0547">Nucleotide-binding</keyword>
<keyword evidence="5 9" id="KW-0479">Metal-binding</keyword>
<dbReference type="InterPro" id="IPR004887">
    <property type="entry name" value="GSH_synth_subst-bd"/>
</dbReference>
<dbReference type="PANTHER" id="PTHR11130:SF0">
    <property type="entry name" value="GLUTATHIONE SYNTHETASE"/>
    <property type="match status" value="1"/>
</dbReference>
<dbReference type="PIRSF" id="PIRSF001558">
    <property type="entry name" value="GSHase"/>
    <property type="match status" value="1"/>
</dbReference>
<evidence type="ECO:0000256" key="8">
    <source>
        <dbReference type="ARBA" id="ARBA00022842"/>
    </source>
</evidence>
<accession>A0ABP0VN91</accession>
<dbReference type="InterPro" id="IPR037013">
    <property type="entry name" value="GSH-S_sub-bd_sf"/>
</dbReference>
<evidence type="ECO:0000256" key="7">
    <source>
        <dbReference type="ARBA" id="ARBA00022840"/>
    </source>
</evidence>
<dbReference type="SUPFAM" id="SSF56059">
    <property type="entry name" value="Glutathione synthetase ATP-binding domain-like"/>
    <property type="match status" value="1"/>
</dbReference>
<evidence type="ECO:0000256" key="5">
    <source>
        <dbReference type="ARBA" id="ARBA00022723"/>
    </source>
</evidence>
<protein>
    <recommendedName>
        <fullName evidence="9">Glutathione synthetase</fullName>
        <shortName evidence="9">GSH-S</shortName>
        <ecNumber evidence="9">6.3.2.3</ecNumber>
    </recommendedName>
</protein>
<evidence type="ECO:0000313" key="11">
    <source>
        <dbReference type="EMBL" id="CAK9255907.1"/>
    </source>
</evidence>
<evidence type="ECO:0000256" key="3">
    <source>
        <dbReference type="ARBA" id="ARBA00022598"/>
    </source>
</evidence>
<dbReference type="InterPro" id="IPR014042">
    <property type="entry name" value="Glutathione_synthase_a-hlx"/>
</dbReference>
<reference evidence="11 12" key="1">
    <citation type="submission" date="2024-02" db="EMBL/GenBank/DDBJ databases">
        <authorList>
            <consortium name="ELIXIR-Norway"/>
            <consortium name="Elixir Norway"/>
        </authorList>
    </citation>
    <scope>NUCLEOTIDE SEQUENCE [LARGE SCALE GENOMIC DNA]</scope>
</reference>
<dbReference type="Proteomes" id="UP001497444">
    <property type="component" value="Chromosome 1"/>
</dbReference>
<dbReference type="EC" id="6.3.2.3" evidence="9"/>
<evidence type="ECO:0000256" key="1">
    <source>
        <dbReference type="ARBA" id="ARBA00004965"/>
    </source>
</evidence>
<dbReference type="InterPro" id="IPR016185">
    <property type="entry name" value="PreATP-grasp_dom_sf"/>
</dbReference>
<keyword evidence="12" id="KW-1185">Reference proteome</keyword>
<comment type="cofactor">
    <cofactor evidence="9">
        <name>Mg(2+)</name>
        <dbReference type="ChEBI" id="CHEBI:18420"/>
    </cofactor>
    <text evidence="9">Binds 1 Mg(2+) ion per subunit.</text>
</comment>
<dbReference type="Gene3D" id="1.10.1080.10">
    <property type="entry name" value="Glutathione Synthetase, Chain A, domain 3"/>
    <property type="match status" value="1"/>
</dbReference>
<comment type="pathway">
    <text evidence="1 9">Sulfur metabolism; glutathione biosynthesis; glutathione from L-cysteine and L-glutamate: step 2/2.</text>
</comment>
<evidence type="ECO:0000256" key="9">
    <source>
        <dbReference type="PIRNR" id="PIRNR001558"/>
    </source>
</evidence>
<feature type="domain" description="Glutathione synthase substrate-binding" evidence="10">
    <location>
        <begin position="294"/>
        <end position="394"/>
    </location>
</feature>
<keyword evidence="4 9" id="KW-0317">Glutathione biosynthesis</keyword>